<evidence type="ECO:0000313" key="1">
    <source>
        <dbReference type="EMBL" id="AJD47026.1"/>
    </source>
</evidence>
<dbReference type="HOGENOM" id="CLU_817934_0_0_6"/>
<dbReference type="KEGG" id="apac:S7S_03020"/>
<dbReference type="EMBL" id="CP004387">
    <property type="protein sequence ID" value="AJD47026.1"/>
    <property type="molecule type" value="Genomic_DNA"/>
</dbReference>
<proteinExistence type="predicted"/>
<dbReference type="AlphaFoldDB" id="A0A0B4XJ09"/>
<dbReference type="PROSITE" id="PS51257">
    <property type="entry name" value="PROKAR_LIPOPROTEIN"/>
    <property type="match status" value="1"/>
</dbReference>
<accession>A0A0B4XJ09</accession>
<dbReference type="Proteomes" id="UP000006764">
    <property type="component" value="Chromosome"/>
</dbReference>
<gene>
    <name evidence="1" type="ORF">S7S_03020</name>
</gene>
<evidence type="ECO:0008006" key="3">
    <source>
        <dbReference type="Google" id="ProtNLM"/>
    </source>
</evidence>
<dbReference type="OrthoDB" id="6075715at2"/>
<dbReference type="STRING" id="391936.S7S_03020"/>
<protein>
    <recommendedName>
        <fullName evidence="3">Lipoprotein</fullName>
    </recommendedName>
</protein>
<reference evidence="1 2" key="1">
    <citation type="journal article" date="2012" name="J. Bacteriol.">
        <title>Genome sequence of an alkane-degrading bacterium, Alcanivorax pacificus type strain W11-5, isolated from deep sea sediment.</title>
        <authorList>
            <person name="Lai Q."/>
            <person name="Shao Z."/>
        </authorList>
    </citation>
    <scope>NUCLEOTIDE SEQUENCE [LARGE SCALE GENOMIC DNA]</scope>
    <source>
        <strain evidence="1 2">W11-5</strain>
    </source>
</reference>
<evidence type="ECO:0000313" key="2">
    <source>
        <dbReference type="Proteomes" id="UP000006764"/>
    </source>
</evidence>
<name>A0A0B4XJ09_9GAMM</name>
<sequence>MRVALPLLLILTLTACQTLRPPQDPVTTLDAALAAGDYGAAWQVMQRQGDDAPEALQARMRAAREAIVRFERDSIRQAQRLAGDGDWQQALGTLDQAIQQWPYGEPLPRARSELDQQQLASLVALRTELFADEAQWLHSQRAALDKLARYADPSARALSARLTRREAEVRDELVALGEWHAGQQNWRLARQALRAAASLDDQYATHPALAQAESRLSNAHQRARENRSETLREEARTRLARYRNSQAVPDLVSARHYIREHRQRGHLEAEHETVERLCRERFVRDNAEGDARYARGDYAGAYQLWQDVAPLMPDDAELAKKLDRTRRVMDSLEQLKADSNPGRQGTSE</sequence>
<dbReference type="RefSeq" id="WP_008740040.1">
    <property type="nucleotide sequence ID" value="NZ_CP004387.1"/>
</dbReference>
<organism evidence="1 2">
    <name type="scientific">Isoalcanivorax pacificus W11-5</name>
    <dbReference type="NCBI Taxonomy" id="391936"/>
    <lineage>
        <taxon>Bacteria</taxon>
        <taxon>Pseudomonadati</taxon>
        <taxon>Pseudomonadota</taxon>
        <taxon>Gammaproteobacteria</taxon>
        <taxon>Oceanospirillales</taxon>
        <taxon>Alcanivoracaceae</taxon>
        <taxon>Isoalcanivorax</taxon>
    </lineage>
</organism>
<keyword evidence="2" id="KW-1185">Reference proteome</keyword>